<dbReference type="Gene3D" id="3.40.630.30">
    <property type="match status" value="2"/>
</dbReference>
<protein>
    <submittedName>
        <fullName evidence="2">GNAT family N-acetyltransferase</fullName>
    </submittedName>
</protein>
<gene>
    <name evidence="2" type="ORF">ACFO5R_09475</name>
</gene>
<evidence type="ECO:0000313" key="3">
    <source>
        <dbReference type="Proteomes" id="UP001595898"/>
    </source>
</evidence>
<proteinExistence type="predicted"/>
<dbReference type="AlphaFoldDB" id="A0ABD5PNN0"/>
<name>A0ABD5PNN0_9EURY</name>
<dbReference type="InterPro" id="IPR000182">
    <property type="entry name" value="GNAT_dom"/>
</dbReference>
<evidence type="ECO:0000313" key="2">
    <source>
        <dbReference type="EMBL" id="MFC4542157.1"/>
    </source>
</evidence>
<dbReference type="Proteomes" id="UP001595898">
    <property type="component" value="Unassembled WGS sequence"/>
</dbReference>
<organism evidence="2 3">
    <name type="scientific">Halosolutus amylolyticus</name>
    <dbReference type="NCBI Taxonomy" id="2932267"/>
    <lineage>
        <taxon>Archaea</taxon>
        <taxon>Methanobacteriati</taxon>
        <taxon>Methanobacteriota</taxon>
        <taxon>Stenosarchaea group</taxon>
        <taxon>Halobacteria</taxon>
        <taxon>Halobacteriales</taxon>
        <taxon>Natrialbaceae</taxon>
        <taxon>Halosolutus</taxon>
    </lineage>
</organism>
<keyword evidence="3" id="KW-1185">Reference proteome</keyword>
<dbReference type="EMBL" id="JBHSFA010000005">
    <property type="protein sequence ID" value="MFC4542157.1"/>
    <property type="molecule type" value="Genomic_DNA"/>
</dbReference>
<dbReference type="PANTHER" id="PTHR43617">
    <property type="entry name" value="L-AMINO ACID N-ACETYLTRANSFERASE"/>
    <property type="match status" value="1"/>
</dbReference>
<comment type="caution">
    <text evidence="2">The sequence shown here is derived from an EMBL/GenBank/DDBJ whole genome shotgun (WGS) entry which is preliminary data.</text>
</comment>
<dbReference type="PROSITE" id="PS51186">
    <property type="entry name" value="GNAT"/>
    <property type="match status" value="2"/>
</dbReference>
<dbReference type="InterPro" id="IPR016181">
    <property type="entry name" value="Acyl_CoA_acyltransferase"/>
</dbReference>
<sequence length="364" mass="41369">MHIRRVRTEADALRRYSEMCWIPYHEELSETVDSHSLIDDLDRQEVVEFHLDLLDSPSNRLWVALDAGDDPPVSLSADDATVAGFVQTRLEPSPQYFDWPDRLHVSDIWVRKSYRGTGLADDLMARVRQQAREDGCAELTLDVATENERAMAYCEKRGFEVQGFGMRVPLQDVTLDVSASEPMTGAHSSVHLRRVRVEEDVMHRFVEECWFPFWRDLGAAVGEHHLSQDIDRNALVEELLEEYDVPDRRCWVALDDSEDATASLAETDAVFAGWLNAGLEPSDRFLDPPERLFIGNLYVGTTYRGSGLADHLVSRAMQYAREEGCGELSLGVEADNERAMAYYEKLGFEPHRQRMAVSLNAVET</sequence>
<accession>A0ABD5PNN0</accession>
<feature type="domain" description="N-acetyltransferase" evidence="1">
    <location>
        <begin position="33"/>
        <end position="184"/>
    </location>
</feature>
<evidence type="ECO:0000259" key="1">
    <source>
        <dbReference type="PROSITE" id="PS51186"/>
    </source>
</evidence>
<dbReference type="SUPFAM" id="SSF55729">
    <property type="entry name" value="Acyl-CoA N-acyltransferases (Nat)"/>
    <property type="match status" value="2"/>
</dbReference>
<dbReference type="CDD" id="cd04301">
    <property type="entry name" value="NAT_SF"/>
    <property type="match status" value="2"/>
</dbReference>
<dbReference type="RefSeq" id="WP_250141559.1">
    <property type="nucleotide sequence ID" value="NZ_JALIQP010000004.1"/>
</dbReference>
<dbReference type="InterPro" id="IPR050276">
    <property type="entry name" value="MshD_Acetyltransferase"/>
</dbReference>
<dbReference type="Pfam" id="PF00583">
    <property type="entry name" value="Acetyltransf_1"/>
    <property type="match status" value="2"/>
</dbReference>
<feature type="domain" description="N-acetyltransferase" evidence="1">
    <location>
        <begin position="222"/>
        <end position="364"/>
    </location>
</feature>
<reference evidence="2 3" key="1">
    <citation type="journal article" date="2019" name="Int. J. Syst. Evol. Microbiol.">
        <title>The Global Catalogue of Microorganisms (GCM) 10K type strain sequencing project: providing services to taxonomists for standard genome sequencing and annotation.</title>
        <authorList>
            <consortium name="The Broad Institute Genomics Platform"/>
            <consortium name="The Broad Institute Genome Sequencing Center for Infectious Disease"/>
            <person name="Wu L."/>
            <person name="Ma J."/>
        </authorList>
    </citation>
    <scope>NUCLEOTIDE SEQUENCE [LARGE SCALE GENOMIC DNA]</scope>
    <source>
        <strain evidence="2 3">WLHS5</strain>
    </source>
</reference>